<evidence type="ECO:0000313" key="3">
    <source>
        <dbReference type="Proteomes" id="UP000321080"/>
    </source>
</evidence>
<dbReference type="EMBL" id="VRKQ01000010">
    <property type="protein sequence ID" value="TXG37193.1"/>
    <property type="molecule type" value="Genomic_DNA"/>
</dbReference>
<feature type="chain" id="PRO_5022882811" evidence="1">
    <location>
        <begin position="20"/>
        <end position="100"/>
    </location>
</feature>
<organism evidence="2 3">
    <name type="scientific">Seonamhaeicola maritimus</name>
    <dbReference type="NCBI Taxonomy" id="2591822"/>
    <lineage>
        <taxon>Bacteria</taxon>
        <taxon>Pseudomonadati</taxon>
        <taxon>Bacteroidota</taxon>
        <taxon>Flavobacteriia</taxon>
        <taxon>Flavobacteriales</taxon>
        <taxon>Flavobacteriaceae</taxon>
    </lineage>
</organism>
<protein>
    <submittedName>
        <fullName evidence="2">Uncharacterized protein</fullName>
    </submittedName>
</protein>
<dbReference type="AlphaFoldDB" id="A0A5C7GI50"/>
<keyword evidence="3" id="KW-1185">Reference proteome</keyword>
<comment type="caution">
    <text evidence="2">The sequence shown here is derived from an EMBL/GenBank/DDBJ whole genome shotgun (WGS) entry which is preliminary data.</text>
</comment>
<proteinExistence type="predicted"/>
<reference evidence="2 3" key="1">
    <citation type="submission" date="2019-08" db="EMBL/GenBank/DDBJ databases">
        <title>Seonamhaeicola sediminis sp. nov., isolated from marine sediment.</title>
        <authorList>
            <person name="Cao W.R."/>
        </authorList>
    </citation>
    <scope>NUCLEOTIDE SEQUENCE [LARGE SCALE GENOMIC DNA]</scope>
    <source>
        <strain evidence="2 3">1505</strain>
    </source>
</reference>
<accession>A0A5C7GI50</accession>
<evidence type="ECO:0000256" key="1">
    <source>
        <dbReference type="SAM" id="SignalP"/>
    </source>
</evidence>
<sequence length="100" mass="11655">MRKLVFTLAIILVSFGVFAQNKSELKSPAFKNYKPWLNKSLPTLVYNVSSEIKLKSPASKNYKPWRDNSEKKHMPITYGSNRSKLMGPAYKNYKPWRKTQ</sequence>
<dbReference type="OrthoDB" id="797657at2"/>
<dbReference type="RefSeq" id="WP_147768484.1">
    <property type="nucleotide sequence ID" value="NZ_VRKQ01000010.1"/>
</dbReference>
<keyword evidence="1" id="KW-0732">Signal</keyword>
<gene>
    <name evidence="2" type="ORF">FUA22_11565</name>
</gene>
<feature type="signal peptide" evidence="1">
    <location>
        <begin position="1"/>
        <end position="19"/>
    </location>
</feature>
<evidence type="ECO:0000313" key="2">
    <source>
        <dbReference type="EMBL" id="TXG37193.1"/>
    </source>
</evidence>
<dbReference type="Proteomes" id="UP000321080">
    <property type="component" value="Unassembled WGS sequence"/>
</dbReference>
<name>A0A5C7GI50_9FLAO</name>